<accession>A0ABW7K2G9</accession>
<feature type="domain" description="HTH tetR-type" evidence="5">
    <location>
        <begin position="16"/>
        <end position="76"/>
    </location>
</feature>
<dbReference type="PANTHER" id="PTHR30055">
    <property type="entry name" value="HTH-TYPE TRANSCRIPTIONAL REGULATOR RUTR"/>
    <property type="match status" value="1"/>
</dbReference>
<evidence type="ECO:0000313" key="10">
    <source>
        <dbReference type="Proteomes" id="UP001609176"/>
    </source>
</evidence>
<organism evidence="7 11">
    <name type="scientific">Antrihabitans spumae</name>
    <dbReference type="NCBI Taxonomy" id="3373370"/>
    <lineage>
        <taxon>Bacteria</taxon>
        <taxon>Bacillati</taxon>
        <taxon>Actinomycetota</taxon>
        <taxon>Actinomycetes</taxon>
        <taxon>Mycobacteriales</taxon>
        <taxon>Nocardiaceae</taxon>
        <taxon>Antrihabitans</taxon>
    </lineage>
</organism>
<keyword evidence="11" id="KW-1185">Reference proteome</keyword>
<evidence type="ECO:0000256" key="4">
    <source>
        <dbReference type="PROSITE-ProRule" id="PRU00335"/>
    </source>
</evidence>
<dbReference type="EMBL" id="JBIMSN010000050">
    <property type="protein sequence ID" value="MFH5229222.1"/>
    <property type="molecule type" value="Genomic_DNA"/>
</dbReference>
<evidence type="ECO:0000313" key="8">
    <source>
        <dbReference type="EMBL" id="MFH5243189.1"/>
    </source>
</evidence>
<evidence type="ECO:0000256" key="1">
    <source>
        <dbReference type="ARBA" id="ARBA00023015"/>
    </source>
</evidence>
<dbReference type="SUPFAM" id="SSF48498">
    <property type="entry name" value="Tetracyclin repressor-like, C-terminal domain"/>
    <property type="match status" value="1"/>
</dbReference>
<gene>
    <name evidence="8" type="ORF">ACHIPV_15100</name>
    <name evidence="6" type="ORF">ACHIPZ_02485</name>
    <name evidence="7" type="ORF">ACHIRB_11645</name>
</gene>
<evidence type="ECO:0000313" key="9">
    <source>
        <dbReference type="Proteomes" id="UP001609175"/>
    </source>
</evidence>
<dbReference type="Gene3D" id="1.10.357.10">
    <property type="entry name" value="Tetracycline Repressor, domain 2"/>
    <property type="match status" value="1"/>
</dbReference>
<evidence type="ECO:0000256" key="3">
    <source>
        <dbReference type="ARBA" id="ARBA00023163"/>
    </source>
</evidence>
<dbReference type="EMBL" id="JBIMSO010000005">
    <property type="protein sequence ID" value="MFH5207093.1"/>
    <property type="molecule type" value="Genomic_DNA"/>
</dbReference>
<reference evidence="9 10" key="1">
    <citation type="submission" date="2024-10" db="EMBL/GenBank/DDBJ databases">
        <authorList>
            <person name="Riesco R."/>
        </authorList>
    </citation>
    <scope>NUCLEOTIDE SEQUENCE [LARGE SCALE GENOMIC DNA]</scope>
    <source>
        <strain evidence="8 10">NCIMB 15448</strain>
        <strain evidence="6 9">NCIMB 15449</strain>
        <strain evidence="7 11">NCIMB 15450</strain>
    </source>
</reference>
<dbReference type="PROSITE" id="PS50977">
    <property type="entry name" value="HTH_TETR_2"/>
    <property type="match status" value="1"/>
</dbReference>
<dbReference type="Gene3D" id="1.10.10.60">
    <property type="entry name" value="Homeodomain-like"/>
    <property type="match status" value="1"/>
</dbReference>
<dbReference type="Proteomes" id="UP001609175">
    <property type="component" value="Unassembled WGS sequence"/>
</dbReference>
<comment type="caution">
    <text evidence="7">The sequence shown here is derived from an EMBL/GenBank/DDBJ whole genome shotgun (WGS) entry which is preliminary data.</text>
</comment>
<proteinExistence type="predicted"/>
<keyword evidence="2 4" id="KW-0238">DNA-binding</keyword>
<evidence type="ECO:0000313" key="6">
    <source>
        <dbReference type="EMBL" id="MFH5207093.1"/>
    </source>
</evidence>
<keyword evidence="3" id="KW-0804">Transcription</keyword>
<dbReference type="Pfam" id="PF16859">
    <property type="entry name" value="TetR_C_11"/>
    <property type="match status" value="1"/>
</dbReference>
<dbReference type="SUPFAM" id="SSF46689">
    <property type="entry name" value="Homeodomain-like"/>
    <property type="match status" value="1"/>
</dbReference>
<feature type="DNA-binding region" description="H-T-H motif" evidence="4">
    <location>
        <begin position="39"/>
        <end position="58"/>
    </location>
</feature>
<dbReference type="EMBL" id="JBIMSP010000022">
    <property type="protein sequence ID" value="MFH5243189.1"/>
    <property type="molecule type" value="Genomic_DNA"/>
</dbReference>
<evidence type="ECO:0000313" key="7">
    <source>
        <dbReference type="EMBL" id="MFH5229222.1"/>
    </source>
</evidence>
<evidence type="ECO:0000259" key="5">
    <source>
        <dbReference type="PROSITE" id="PS50977"/>
    </source>
</evidence>
<protein>
    <submittedName>
        <fullName evidence="7">TetR/AcrR family transcriptional regulator</fullName>
    </submittedName>
</protein>
<dbReference type="InterPro" id="IPR009057">
    <property type="entry name" value="Homeodomain-like_sf"/>
</dbReference>
<name>A0ABW7K2G9_9NOCA</name>
<dbReference type="InterPro" id="IPR001647">
    <property type="entry name" value="HTH_TetR"/>
</dbReference>
<dbReference type="InterPro" id="IPR036271">
    <property type="entry name" value="Tet_transcr_reg_TetR-rel_C_sf"/>
</dbReference>
<dbReference type="RefSeq" id="WP_395112529.1">
    <property type="nucleotide sequence ID" value="NZ_JBIMSN010000050.1"/>
</dbReference>
<dbReference type="Pfam" id="PF00440">
    <property type="entry name" value="TetR_N"/>
    <property type="match status" value="1"/>
</dbReference>
<keyword evidence="1" id="KW-0805">Transcription regulation</keyword>
<dbReference type="InterPro" id="IPR050109">
    <property type="entry name" value="HTH-type_TetR-like_transc_reg"/>
</dbReference>
<dbReference type="Proteomes" id="UP001609219">
    <property type="component" value="Unassembled WGS sequence"/>
</dbReference>
<dbReference type="PRINTS" id="PR00455">
    <property type="entry name" value="HTHTETR"/>
</dbReference>
<dbReference type="InterPro" id="IPR011075">
    <property type="entry name" value="TetR_C"/>
</dbReference>
<dbReference type="Proteomes" id="UP001609176">
    <property type="component" value="Unassembled WGS sequence"/>
</dbReference>
<evidence type="ECO:0000313" key="11">
    <source>
        <dbReference type="Proteomes" id="UP001609219"/>
    </source>
</evidence>
<dbReference type="PANTHER" id="PTHR30055:SF148">
    <property type="entry name" value="TETR-FAMILY TRANSCRIPTIONAL REGULATOR"/>
    <property type="match status" value="1"/>
</dbReference>
<sequence>MKETDGRSADARRRSESSRLAILESATDLVREVGYEKMTIEAIAARAGVGKQTIYRWWPSKGAVLFDSFVAMNEKGAELAALPDTGDIESDLKAVLAATADELNDPMYDVPMRALNTAISNDDTLAAQYAEWLETPMREVKRRRLQAAQDAGQLSPALDLDIAIDLIWGPLLNRWLQRSGPLNSTYTNGIVDSVLDGIRAR</sequence>
<evidence type="ECO:0000256" key="2">
    <source>
        <dbReference type="ARBA" id="ARBA00023125"/>
    </source>
</evidence>